<dbReference type="AlphaFoldDB" id="A0A0K1P8U8"/>
<dbReference type="STRING" id="1391653.AKJ08_0319"/>
<dbReference type="Proteomes" id="UP000055590">
    <property type="component" value="Chromosome"/>
</dbReference>
<dbReference type="GO" id="GO:0008080">
    <property type="term" value="F:N-acetyltransferase activity"/>
    <property type="evidence" value="ECO:0007669"/>
    <property type="project" value="InterPro"/>
</dbReference>
<dbReference type="PATRIC" id="fig|1391653.3.peg.331"/>
<evidence type="ECO:0000256" key="1">
    <source>
        <dbReference type="ARBA" id="ARBA00005395"/>
    </source>
</evidence>
<organism evidence="6 7">
    <name type="scientific">Vulgatibacter incomptus</name>
    <dbReference type="NCBI Taxonomy" id="1391653"/>
    <lineage>
        <taxon>Bacteria</taxon>
        <taxon>Pseudomonadati</taxon>
        <taxon>Myxococcota</taxon>
        <taxon>Myxococcia</taxon>
        <taxon>Myxococcales</taxon>
        <taxon>Cystobacterineae</taxon>
        <taxon>Vulgatibacteraceae</taxon>
        <taxon>Vulgatibacter</taxon>
    </lineage>
</organism>
<dbReference type="KEGG" id="vin:AKJ08_0319"/>
<evidence type="ECO:0000313" key="7">
    <source>
        <dbReference type="Proteomes" id="UP000055590"/>
    </source>
</evidence>
<dbReference type="OrthoDB" id="529907at2"/>
<gene>
    <name evidence="6" type="ORF">AKJ08_0319</name>
</gene>
<evidence type="ECO:0000256" key="2">
    <source>
        <dbReference type="ARBA" id="ARBA00022490"/>
    </source>
</evidence>
<dbReference type="Gene3D" id="3.40.630.30">
    <property type="match status" value="1"/>
</dbReference>
<evidence type="ECO:0000256" key="4">
    <source>
        <dbReference type="ARBA" id="ARBA00023315"/>
    </source>
</evidence>
<dbReference type="PROSITE" id="PS51186">
    <property type="entry name" value="GNAT"/>
    <property type="match status" value="1"/>
</dbReference>
<dbReference type="EMBL" id="CP012332">
    <property type="protein sequence ID" value="AKU89932.1"/>
    <property type="molecule type" value="Genomic_DNA"/>
</dbReference>
<dbReference type="RefSeq" id="WP_082342547.1">
    <property type="nucleotide sequence ID" value="NZ_CP012332.1"/>
</dbReference>
<dbReference type="PANTHER" id="PTHR43420">
    <property type="entry name" value="ACETYLTRANSFERASE"/>
    <property type="match status" value="1"/>
</dbReference>
<protein>
    <submittedName>
        <fullName evidence="6">Ribosomal-protein-S18p-alanine acetyltransferase</fullName>
    </submittedName>
</protein>
<reference evidence="6 7" key="1">
    <citation type="submission" date="2015-08" db="EMBL/GenBank/DDBJ databases">
        <authorList>
            <person name="Babu N.S."/>
            <person name="Beckwith C.J."/>
            <person name="Beseler K.G."/>
            <person name="Brison A."/>
            <person name="Carone J.V."/>
            <person name="Caskin T.P."/>
            <person name="Diamond M."/>
            <person name="Durham M.E."/>
            <person name="Foxe J.M."/>
            <person name="Go M."/>
            <person name="Henderson B.A."/>
            <person name="Jones I.B."/>
            <person name="McGettigan J.A."/>
            <person name="Micheletti S.J."/>
            <person name="Nasrallah M.E."/>
            <person name="Ortiz D."/>
            <person name="Piller C.R."/>
            <person name="Privatt S.R."/>
            <person name="Schneider S.L."/>
            <person name="Sharp S."/>
            <person name="Smith T.C."/>
            <person name="Stanton J.D."/>
            <person name="Ullery H.E."/>
            <person name="Wilson R.J."/>
            <person name="Serrano M.G."/>
            <person name="Buck G."/>
            <person name="Lee V."/>
            <person name="Wang Y."/>
            <person name="Carvalho R."/>
            <person name="Voegtly L."/>
            <person name="Shi R."/>
            <person name="Duckworth R."/>
            <person name="Johnson A."/>
            <person name="Loviza R."/>
            <person name="Walstead R."/>
            <person name="Shah Z."/>
            <person name="Kiflezghi M."/>
            <person name="Wade K."/>
            <person name="Ball S.L."/>
            <person name="Bradley K.W."/>
            <person name="Asai D.J."/>
            <person name="Bowman C.A."/>
            <person name="Russell D.A."/>
            <person name="Pope W.H."/>
            <person name="Jacobs-Sera D."/>
            <person name="Hendrix R.W."/>
            <person name="Hatfull G.F."/>
        </authorList>
    </citation>
    <scope>NUCLEOTIDE SEQUENCE [LARGE SCALE GENOMIC DNA]</scope>
    <source>
        <strain evidence="6 7">DSM 27710</strain>
    </source>
</reference>
<sequence>MRNRARLFDEEEASRDGFLLRRMHLDELAEVTALEHRAFAHPWSPELLRRELTHDWSTILLALEPREDGEPVIVGFVIFWVVVDEIHILNVAVDPPQRRRGIARMLLEELLDRGQKAGLVVATLEVRRSNEGAIALYQGLGFRVVGIRKGYYAEEREDAIVMVRDLA</sequence>
<dbReference type="InterPro" id="IPR006464">
    <property type="entry name" value="AcTrfase_RimI/Ard1"/>
</dbReference>
<comment type="similarity">
    <text evidence="1">Belongs to the acetyltransferase family. RimI subfamily.</text>
</comment>
<dbReference type="InterPro" id="IPR000182">
    <property type="entry name" value="GNAT_dom"/>
</dbReference>
<dbReference type="InterPro" id="IPR050680">
    <property type="entry name" value="YpeA/RimI_acetyltransf"/>
</dbReference>
<evidence type="ECO:0000256" key="3">
    <source>
        <dbReference type="ARBA" id="ARBA00022679"/>
    </source>
</evidence>
<dbReference type="InterPro" id="IPR016181">
    <property type="entry name" value="Acyl_CoA_acyltransferase"/>
</dbReference>
<keyword evidence="4" id="KW-0012">Acyltransferase</keyword>
<dbReference type="NCBIfam" id="TIGR01575">
    <property type="entry name" value="rimI"/>
    <property type="match status" value="1"/>
</dbReference>
<evidence type="ECO:0000313" key="6">
    <source>
        <dbReference type="EMBL" id="AKU89932.1"/>
    </source>
</evidence>
<accession>A0A0K1P8U8</accession>
<keyword evidence="2" id="KW-0963">Cytoplasm</keyword>
<dbReference type="CDD" id="cd04301">
    <property type="entry name" value="NAT_SF"/>
    <property type="match status" value="1"/>
</dbReference>
<dbReference type="PANTHER" id="PTHR43420:SF44">
    <property type="entry name" value="ACETYLTRANSFERASE YPEA"/>
    <property type="match status" value="1"/>
</dbReference>
<evidence type="ECO:0000259" key="5">
    <source>
        <dbReference type="PROSITE" id="PS51186"/>
    </source>
</evidence>
<dbReference type="Pfam" id="PF00583">
    <property type="entry name" value="Acetyltransf_1"/>
    <property type="match status" value="1"/>
</dbReference>
<keyword evidence="3 6" id="KW-0808">Transferase</keyword>
<dbReference type="SUPFAM" id="SSF55729">
    <property type="entry name" value="Acyl-CoA N-acyltransferases (Nat)"/>
    <property type="match status" value="1"/>
</dbReference>
<proteinExistence type="inferred from homology"/>
<feature type="domain" description="N-acetyltransferase" evidence="5">
    <location>
        <begin position="18"/>
        <end position="167"/>
    </location>
</feature>
<keyword evidence="7" id="KW-1185">Reference proteome</keyword>
<name>A0A0K1P8U8_9BACT</name>